<dbReference type="InterPro" id="IPR015421">
    <property type="entry name" value="PyrdxlP-dep_Trfase_major"/>
</dbReference>
<comment type="cofactor">
    <cofactor evidence="1">
        <name>pyridoxal 5'-phosphate</name>
        <dbReference type="ChEBI" id="CHEBI:597326"/>
    </cofactor>
</comment>
<accession>A0A7J7IQW4</accession>
<organism evidence="8 9">
    <name type="scientific">Cyanidiococcus yangmingshanensis</name>
    <dbReference type="NCBI Taxonomy" id="2690220"/>
    <lineage>
        <taxon>Eukaryota</taxon>
        <taxon>Rhodophyta</taxon>
        <taxon>Bangiophyceae</taxon>
        <taxon>Cyanidiales</taxon>
        <taxon>Cyanidiaceae</taxon>
        <taxon>Cyanidiococcus</taxon>
    </lineage>
</organism>
<evidence type="ECO:0000313" key="9">
    <source>
        <dbReference type="Proteomes" id="UP000530660"/>
    </source>
</evidence>
<feature type="region of interest" description="Disordered" evidence="7">
    <location>
        <begin position="300"/>
        <end position="343"/>
    </location>
</feature>
<dbReference type="GO" id="GO:0030170">
    <property type="term" value="F:pyridoxal phosphate binding"/>
    <property type="evidence" value="ECO:0007669"/>
    <property type="project" value="InterPro"/>
</dbReference>
<dbReference type="AlphaFoldDB" id="A0A7J7IQW4"/>
<dbReference type="PROSITE" id="PS00600">
    <property type="entry name" value="AA_TRANSFER_CLASS_3"/>
    <property type="match status" value="1"/>
</dbReference>
<sequence>MPIVITAQNSFHGRTLATITATGQPKYQRGFEPLMPGFRYVPYNDVTALERAVAELVQVQHSWWRRVRGAPRMGLAAIMLEALQGEGGVRPGDPAFFAAVRRVCDETGALLVMDEVQVGMGRTGKLFGFENLSIEPDVFTLAKGLGGGIPIGAMVCSARLRDVLQPGEHASTFGGNPLACRAGLVVTHALTEDKVLDNVRIRGAQLRDALESLVAAYPDAARETRGWGLIQGLELREPRAPQFVQAALGEGLLLVPAGPNVSSLRAAINDHRARTGPSDTGNTTSLPEPLRLGFTHHLRPLHGHQGVDSRSCSERPRETRGPDAPGDSARTQCTPQTTMRSSEFPILGAQRGDFSFQSRENPLFDEDALVMISLRSCTPIKYLQDTSLTIHTMVLHEELHGRTK</sequence>
<dbReference type="PANTHER" id="PTHR11986">
    <property type="entry name" value="AMINOTRANSFERASE CLASS III"/>
    <property type="match status" value="1"/>
</dbReference>
<dbReference type="SUPFAM" id="SSF53383">
    <property type="entry name" value="PLP-dependent transferases"/>
    <property type="match status" value="1"/>
</dbReference>
<name>A0A7J7IQW4_9RHOD</name>
<evidence type="ECO:0000256" key="7">
    <source>
        <dbReference type="SAM" id="MobiDB-lite"/>
    </source>
</evidence>
<keyword evidence="3" id="KW-0032">Aminotransferase</keyword>
<comment type="caution">
    <text evidence="8">The sequence shown here is derived from an EMBL/GenBank/DDBJ whole genome shotgun (WGS) entry which is preliminary data.</text>
</comment>
<dbReference type="InterPro" id="IPR005814">
    <property type="entry name" value="Aminotrans_3"/>
</dbReference>
<keyword evidence="9" id="KW-1185">Reference proteome</keyword>
<dbReference type="GO" id="GO:0008483">
    <property type="term" value="F:transaminase activity"/>
    <property type="evidence" value="ECO:0007669"/>
    <property type="project" value="UniProtKB-KW"/>
</dbReference>
<dbReference type="Proteomes" id="UP000530660">
    <property type="component" value="Unassembled WGS sequence"/>
</dbReference>
<evidence type="ECO:0000256" key="5">
    <source>
        <dbReference type="ARBA" id="ARBA00022898"/>
    </source>
</evidence>
<dbReference type="CDD" id="cd00610">
    <property type="entry name" value="OAT_like"/>
    <property type="match status" value="1"/>
</dbReference>
<keyword evidence="4" id="KW-0808">Transferase</keyword>
<feature type="compositionally biased region" description="Polar residues" evidence="7">
    <location>
        <begin position="329"/>
        <end position="341"/>
    </location>
</feature>
<dbReference type="GO" id="GO:0042802">
    <property type="term" value="F:identical protein binding"/>
    <property type="evidence" value="ECO:0007669"/>
    <property type="project" value="TreeGrafter"/>
</dbReference>
<evidence type="ECO:0000256" key="4">
    <source>
        <dbReference type="ARBA" id="ARBA00022679"/>
    </source>
</evidence>
<evidence type="ECO:0000313" key="8">
    <source>
        <dbReference type="EMBL" id="KAF6004741.1"/>
    </source>
</evidence>
<dbReference type="InterPro" id="IPR015422">
    <property type="entry name" value="PyrdxlP-dep_Trfase_small"/>
</dbReference>
<evidence type="ECO:0000256" key="1">
    <source>
        <dbReference type="ARBA" id="ARBA00001933"/>
    </source>
</evidence>
<dbReference type="InterPro" id="IPR015424">
    <property type="entry name" value="PyrdxlP-dep_Trfase"/>
</dbReference>
<dbReference type="OrthoDB" id="425114at2759"/>
<dbReference type="Pfam" id="PF00202">
    <property type="entry name" value="Aminotran_3"/>
    <property type="match status" value="1"/>
</dbReference>
<evidence type="ECO:0000256" key="2">
    <source>
        <dbReference type="ARBA" id="ARBA00008954"/>
    </source>
</evidence>
<dbReference type="PANTHER" id="PTHR11986:SF79">
    <property type="entry name" value="ACETYLORNITHINE AMINOTRANSFERASE, MITOCHONDRIAL"/>
    <property type="match status" value="1"/>
</dbReference>
<evidence type="ECO:0000256" key="6">
    <source>
        <dbReference type="RuleBase" id="RU003560"/>
    </source>
</evidence>
<evidence type="ECO:0008006" key="10">
    <source>
        <dbReference type="Google" id="ProtNLM"/>
    </source>
</evidence>
<proteinExistence type="inferred from homology"/>
<keyword evidence="5 6" id="KW-0663">Pyridoxal phosphate</keyword>
<dbReference type="Gene3D" id="3.40.640.10">
    <property type="entry name" value="Type I PLP-dependent aspartate aminotransferase-like (Major domain)"/>
    <property type="match status" value="1"/>
</dbReference>
<dbReference type="EMBL" id="VWRR01000002">
    <property type="protein sequence ID" value="KAF6004741.1"/>
    <property type="molecule type" value="Genomic_DNA"/>
</dbReference>
<evidence type="ECO:0000256" key="3">
    <source>
        <dbReference type="ARBA" id="ARBA00022576"/>
    </source>
</evidence>
<gene>
    <name evidence="8" type="ORF">F1559_000761</name>
</gene>
<protein>
    <recommendedName>
        <fullName evidence="10">Acetylornithine aminotransferase</fullName>
    </recommendedName>
</protein>
<dbReference type="InterPro" id="IPR049704">
    <property type="entry name" value="Aminotrans_3_PPA_site"/>
</dbReference>
<dbReference type="InterPro" id="IPR050103">
    <property type="entry name" value="Class-III_PLP-dep_AT"/>
</dbReference>
<feature type="compositionally biased region" description="Basic and acidic residues" evidence="7">
    <location>
        <begin position="305"/>
        <end position="321"/>
    </location>
</feature>
<dbReference type="FunFam" id="3.40.640.10:FF:000004">
    <property type="entry name" value="Acetylornithine aminotransferase"/>
    <property type="match status" value="1"/>
</dbReference>
<reference evidence="8 9" key="1">
    <citation type="journal article" date="2020" name="J. Phycol.">
        <title>Comparative genome analysis reveals Cyanidiococcus gen. nov., a new extremophilic red algal genus sister to Cyanidioschyzon (Cyanidioschyzonaceae, Rhodophyta).</title>
        <authorList>
            <person name="Liu S.-L."/>
            <person name="Chiang Y.-R."/>
            <person name="Yoon H.S."/>
            <person name="Fu H.-Y."/>
        </authorList>
    </citation>
    <scope>NUCLEOTIDE SEQUENCE [LARGE SCALE GENOMIC DNA]</scope>
    <source>
        <strain evidence="8 9">THAL066</strain>
    </source>
</reference>
<comment type="similarity">
    <text evidence="2 6">Belongs to the class-III pyridoxal-phosphate-dependent aminotransferase family.</text>
</comment>
<dbReference type="Gene3D" id="3.90.1150.10">
    <property type="entry name" value="Aspartate Aminotransferase, domain 1"/>
    <property type="match status" value="1"/>
</dbReference>